<dbReference type="GO" id="GO:0004672">
    <property type="term" value="F:protein kinase activity"/>
    <property type="evidence" value="ECO:0007669"/>
    <property type="project" value="InterPro"/>
</dbReference>
<dbReference type="EMBL" id="GGEC01012362">
    <property type="protein sequence ID" value="MBW92845.1"/>
    <property type="molecule type" value="Transcribed_RNA"/>
</dbReference>
<dbReference type="InterPro" id="IPR001245">
    <property type="entry name" value="Ser-Thr/Tyr_kinase_cat_dom"/>
</dbReference>
<dbReference type="Gene3D" id="3.30.200.20">
    <property type="entry name" value="Phosphorylase Kinase, domain 1"/>
    <property type="match status" value="1"/>
</dbReference>
<dbReference type="CDD" id="cd16655">
    <property type="entry name" value="RING-Ubox_WDSUB1-like"/>
    <property type="match status" value="1"/>
</dbReference>
<evidence type="ECO:0000256" key="7">
    <source>
        <dbReference type="SAM" id="Coils"/>
    </source>
</evidence>
<dbReference type="GO" id="GO:0005524">
    <property type="term" value="F:ATP binding"/>
    <property type="evidence" value="ECO:0007669"/>
    <property type="project" value="InterPro"/>
</dbReference>
<evidence type="ECO:0000259" key="9">
    <source>
        <dbReference type="PROSITE" id="PS51698"/>
    </source>
</evidence>
<evidence type="ECO:0000256" key="2">
    <source>
        <dbReference type="ARBA" id="ARBA00003861"/>
    </source>
</evidence>
<name>A0A2P2JHD7_RHIMU</name>
<evidence type="ECO:0000256" key="1">
    <source>
        <dbReference type="ARBA" id="ARBA00000900"/>
    </source>
</evidence>
<evidence type="ECO:0000256" key="6">
    <source>
        <dbReference type="ARBA" id="ARBA00022786"/>
    </source>
</evidence>
<evidence type="ECO:0000256" key="3">
    <source>
        <dbReference type="ARBA" id="ARBA00004906"/>
    </source>
</evidence>
<dbReference type="InterPro" id="IPR011009">
    <property type="entry name" value="Kinase-like_dom_sf"/>
</dbReference>
<dbReference type="Gene3D" id="1.10.510.10">
    <property type="entry name" value="Transferase(Phosphotransferase) domain 1"/>
    <property type="match status" value="1"/>
</dbReference>
<dbReference type="CDD" id="cd01989">
    <property type="entry name" value="USP_STK_Ubox_N"/>
    <property type="match status" value="1"/>
</dbReference>
<dbReference type="PANTHER" id="PTHR45647">
    <property type="entry name" value="OS02G0152300 PROTEIN"/>
    <property type="match status" value="1"/>
</dbReference>
<dbReference type="PROSITE" id="PS50011">
    <property type="entry name" value="PROTEIN_KINASE_DOM"/>
    <property type="match status" value="1"/>
</dbReference>
<feature type="coiled-coil region" evidence="7">
    <location>
        <begin position="317"/>
        <end position="414"/>
    </location>
</feature>
<dbReference type="SUPFAM" id="SSF57850">
    <property type="entry name" value="RING/U-box"/>
    <property type="match status" value="1"/>
</dbReference>
<dbReference type="SMART" id="SM00504">
    <property type="entry name" value="Ubox"/>
    <property type="match status" value="1"/>
</dbReference>
<keyword evidence="5" id="KW-0808">Transferase</keyword>
<dbReference type="Gene3D" id="3.30.40.10">
    <property type="entry name" value="Zinc/RING finger domain, C3HC4 (zinc finger)"/>
    <property type="match status" value="1"/>
</dbReference>
<comment type="function">
    <text evidence="2">Functions as an E3 ubiquitin ligase.</text>
</comment>
<feature type="domain" description="Protein kinase" evidence="8">
    <location>
        <begin position="442"/>
        <end position="700"/>
    </location>
</feature>
<dbReference type="SUPFAM" id="SSF56112">
    <property type="entry name" value="Protein kinase-like (PK-like)"/>
    <property type="match status" value="1"/>
</dbReference>
<dbReference type="Gene3D" id="3.40.50.620">
    <property type="entry name" value="HUPs"/>
    <property type="match status" value="1"/>
</dbReference>
<accession>A0A2P2JHD7</accession>
<proteinExistence type="predicted"/>
<protein>
    <recommendedName>
        <fullName evidence="4">RING-type E3 ubiquitin transferase</fullName>
        <ecNumber evidence="4">2.3.2.27</ecNumber>
    </recommendedName>
</protein>
<keyword evidence="7" id="KW-0175">Coiled coil</keyword>
<sequence>MEMEIGDERDYGVDETIFVAVGTSVEKSKKTLFWAVQSFAGKKICLLHVHQPANVVALMDRNPAVTELKEDVGKVVQELERKKVHDLLDQYHLMLAKKGVQADGVWIDMDNIQMGIVEIIAQCNIKWLVMGAAADEYYSKKLAVLKSNKAIYVDHNAPHSCHICFVCKGCLIYTRESRVDKSKGETILPLVLLNSDLVTEQSQQLISESVTPIPRNPGRHTYTNFSDVEADADRFNDQCALSTNAMPSPPKSVLLLTDEGEKTRSPRIEKDWSRLEHIIMDAKDSKLIAFEERVKRRKEEDDAMEAKCKAKAFETCCVKEMKTRKQMEEALAREKKELENMKNKHEETLKEIQMVQEQKAVLEGQIQESQNMVKELEEKIISAVELLISFKEKRDVARVEYENAVREVKKLRNLAKLKAAGFFRSEILEYSFMEISKATHCFDQTWKMGEGRYGSTYKGLLSHVHVAIKMFPSYGSQSQGDFQNGLEILSRIRHPNLVTIVGTCPESRSIIYEYVRNGSLEDCLNCRDKTPLLSWETRTHIAIEICSALIFLHSNKPCIIHGNLKPSNVLLDANFVSKLSDFGIYHLQGSHIGGYNTNNSNTCSTIVPLDPEYLETGILTSATDVYSFGIILLRLLTGRPAFGIVEDVRRAFEKEDFKAILDCSARDWPPKQANQLAKLALRCCEKKRLDRPDLVSEIWSVLKPLGELGTRSPSCLESKACRQTPSHFICPIFQEVMKDPQIAADGFTYDADAIKGWLQSGHSTSPMTNLKLEHCSLIPNQALHHAIQEWRQHC</sequence>
<dbReference type="PANTHER" id="PTHR45647:SF22">
    <property type="entry name" value="U-BOX DOMAIN-CONTAINING PROTEIN 32"/>
    <property type="match status" value="1"/>
</dbReference>
<organism evidence="10">
    <name type="scientific">Rhizophora mucronata</name>
    <name type="common">Asiatic mangrove</name>
    <dbReference type="NCBI Taxonomy" id="61149"/>
    <lineage>
        <taxon>Eukaryota</taxon>
        <taxon>Viridiplantae</taxon>
        <taxon>Streptophyta</taxon>
        <taxon>Embryophyta</taxon>
        <taxon>Tracheophyta</taxon>
        <taxon>Spermatophyta</taxon>
        <taxon>Magnoliopsida</taxon>
        <taxon>eudicotyledons</taxon>
        <taxon>Gunneridae</taxon>
        <taxon>Pentapetalae</taxon>
        <taxon>rosids</taxon>
        <taxon>fabids</taxon>
        <taxon>Malpighiales</taxon>
        <taxon>Rhizophoraceae</taxon>
        <taxon>Rhizophora</taxon>
    </lineage>
</organism>
<dbReference type="InterPro" id="IPR051348">
    <property type="entry name" value="U-box_ubiquitin_ligases"/>
</dbReference>
<dbReference type="AlphaFoldDB" id="A0A2P2JHD7"/>
<dbReference type="EC" id="2.3.2.27" evidence="4"/>
<feature type="domain" description="U-box" evidence="9">
    <location>
        <begin position="723"/>
        <end position="794"/>
    </location>
</feature>
<comment type="pathway">
    <text evidence="3">Protein modification; protein ubiquitination.</text>
</comment>
<evidence type="ECO:0000256" key="5">
    <source>
        <dbReference type="ARBA" id="ARBA00022679"/>
    </source>
</evidence>
<dbReference type="GO" id="GO:0061630">
    <property type="term" value="F:ubiquitin protein ligase activity"/>
    <property type="evidence" value="ECO:0007669"/>
    <property type="project" value="UniProtKB-EC"/>
</dbReference>
<dbReference type="InterPro" id="IPR014729">
    <property type="entry name" value="Rossmann-like_a/b/a_fold"/>
</dbReference>
<dbReference type="InterPro" id="IPR000719">
    <property type="entry name" value="Prot_kinase_dom"/>
</dbReference>
<dbReference type="Pfam" id="PF04564">
    <property type="entry name" value="U-box"/>
    <property type="match status" value="1"/>
</dbReference>
<dbReference type="GO" id="GO:0016567">
    <property type="term" value="P:protein ubiquitination"/>
    <property type="evidence" value="ECO:0007669"/>
    <property type="project" value="UniProtKB-UniPathway"/>
</dbReference>
<dbReference type="UniPathway" id="UPA00143"/>
<evidence type="ECO:0000313" key="10">
    <source>
        <dbReference type="EMBL" id="MBW92845.1"/>
    </source>
</evidence>
<evidence type="ECO:0000256" key="4">
    <source>
        <dbReference type="ARBA" id="ARBA00012483"/>
    </source>
</evidence>
<dbReference type="InterPro" id="IPR013083">
    <property type="entry name" value="Znf_RING/FYVE/PHD"/>
</dbReference>
<dbReference type="PROSITE" id="PS51698">
    <property type="entry name" value="U_BOX"/>
    <property type="match status" value="1"/>
</dbReference>
<reference evidence="10" key="1">
    <citation type="submission" date="2018-02" db="EMBL/GenBank/DDBJ databases">
        <title>Rhizophora mucronata_Transcriptome.</title>
        <authorList>
            <person name="Meera S.P."/>
            <person name="Sreeshan A."/>
            <person name="Augustine A."/>
        </authorList>
    </citation>
    <scope>NUCLEOTIDE SEQUENCE</scope>
    <source>
        <tissue evidence="10">Leaf</tissue>
    </source>
</reference>
<dbReference type="InterPro" id="IPR003613">
    <property type="entry name" value="Ubox_domain"/>
</dbReference>
<evidence type="ECO:0000259" key="8">
    <source>
        <dbReference type="PROSITE" id="PS50011"/>
    </source>
</evidence>
<keyword evidence="6" id="KW-0833">Ubl conjugation pathway</keyword>
<comment type="catalytic activity">
    <reaction evidence="1">
        <text>S-ubiquitinyl-[E2 ubiquitin-conjugating enzyme]-L-cysteine + [acceptor protein]-L-lysine = [E2 ubiquitin-conjugating enzyme]-L-cysteine + N(6)-ubiquitinyl-[acceptor protein]-L-lysine.</text>
        <dbReference type="EC" id="2.3.2.27"/>
    </reaction>
</comment>
<dbReference type="Pfam" id="PF07714">
    <property type="entry name" value="PK_Tyr_Ser-Thr"/>
    <property type="match status" value="1"/>
</dbReference>